<keyword evidence="3 5" id="KW-0418">Kinase</keyword>
<keyword evidence="6" id="KW-1185">Reference proteome</keyword>
<keyword evidence="2" id="KW-0808">Transferase</keyword>
<dbReference type="RefSeq" id="WP_084560402.1">
    <property type="nucleotide sequence ID" value="NZ_FRCX01000023.1"/>
</dbReference>
<dbReference type="STRING" id="551987.SAMN05192549_1232"/>
<evidence type="ECO:0000256" key="2">
    <source>
        <dbReference type="ARBA" id="ARBA00022679"/>
    </source>
</evidence>
<name>A0A1M7RE47_9BURK</name>
<dbReference type="Proteomes" id="UP000184339">
    <property type="component" value="Unassembled WGS sequence"/>
</dbReference>
<reference evidence="6" key="1">
    <citation type="submission" date="2016-11" db="EMBL/GenBank/DDBJ databases">
        <authorList>
            <person name="Varghese N."/>
            <person name="Submissions S."/>
        </authorList>
    </citation>
    <scope>NUCLEOTIDE SEQUENCE [LARGE SCALE GENOMIC DNA]</scope>
    <source>
        <strain evidence="6">Sac-22</strain>
    </source>
</reference>
<feature type="domain" description="HipA-like C-terminal" evidence="4">
    <location>
        <begin position="170"/>
        <end position="386"/>
    </location>
</feature>
<dbReference type="GO" id="GO:0004674">
    <property type="term" value="F:protein serine/threonine kinase activity"/>
    <property type="evidence" value="ECO:0007669"/>
    <property type="project" value="TreeGrafter"/>
</dbReference>
<organism evidence="5 6">
    <name type="scientific">Duganella sacchari</name>
    <dbReference type="NCBI Taxonomy" id="551987"/>
    <lineage>
        <taxon>Bacteria</taxon>
        <taxon>Pseudomonadati</taxon>
        <taxon>Pseudomonadota</taxon>
        <taxon>Betaproteobacteria</taxon>
        <taxon>Burkholderiales</taxon>
        <taxon>Oxalobacteraceae</taxon>
        <taxon>Telluria group</taxon>
        <taxon>Duganella</taxon>
    </lineage>
</organism>
<dbReference type="InterPro" id="IPR012893">
    <property type="entry name" value="HipA-like_C"/>
</dbReference>
<comment type="similarity">
    <text evidence="1">Belongs to the HipA Ser/Thr kinase family.</text>
</comment>
<dbReference type="AlphaFoldDB" id="A0A1M7RE47"/>
<evidence type="ECO:0000259" key="4">
    <source>
        <dbReference type="Pfam" id="PF07804"/>
    </source>
</evidence>
<sequence length="436" mass="47975">MAIESCIIFDCSDPEAPVPIGRFGLDAHGNGRFGYGLRYLRTSRAFSLDPIHVPLQAPEIAIPRRGDGTYGVFSDAGPNAWGAQLTLKLLRESNRLAPQNAVEWFLSSLHHGSGCLGFSTDLRTPPQLKNDIQSSRALSARVLQEMEAYTADPAVRIDAETAHLLFPGSGLGGVRPKTVVIHDGTEHIAKFSRQDDLFDVPAAEYATLRLATKACINVPSFELIKIGDRSVLLVDRFDRLENNRIHYASAQSFLDPKPLSPDGRDYVTSFSYAGIAEVLRPYGTDARADAHELYRRMVLNIMVGNVDDHLRNHAFLMLEPGQYRLSPAFDIVPHIEAAGRPQSIGIGEFGPASTVANALSQCGRFLLTQSEAREIISEVKDIASTWRDEFRDAGIAPRDIHTLAGCFSVADEADRQQIQVNTVLGHDRHEDLNEPP</sequence>
<proteinExistence type="inferred from homology"/>
<evidence type="ECO:0000313" key="6">
    <source>
        <dbReference type="Proteomes" id="UP000184339"/>
    </source>
</evidence>
<dbReference type="PANTHER" id="PTHR37419">
    <property type="entry name" value="SERINE/THREONINE-PROTEIN KINASE TOXIN HIPA"/>
    <property type="match status" value="1"/>
</dbReference>
<dbReference type="PANTHER" id="PTHR37419:SF8">
    <property type="entry name" value="TOXIN YJJJ"/>
    <property type="match status" value="1"/>
</dbReference>
<gene>
    <name evidence="5" type="ORF">SAMN05192549_1232</name>
</gene>
<dbReference type="InterPro" id="IPR052028">
    <property type="entry name" value="HipA_Ser/Thr_kinase"/>
</dbReference>
<accession>A0A1M7RE47</accession>
<dbReference type="OrthoDB" id="9805913at2"/>
<evidence type="ECO:0000313" key="5">
    <source>
        <dbReference type="EMBL" id="SHN44545.1"/>
    </source>
</evidence>
<dbReference type="Pfam" id="PF07804">
    <property type="entry name" value="HipA_C"/>
    <property type="match status" value="1"/>
</dbReference>
<evidence type="ECO:0000256" key="1">
    <source>
        <dbReference type="ARBA" id="ARBA00010164"/>
    </source>
</evidence>
<protein>
    <submittedName>
        <fullName evidence="5">Serine/threonine-protein kinase HipA</fullName>
    </submittedName>
</protein>
<evidence type="ECO:0000256" key="3">
    <source>
        <dbReference type="ARBA" id="ARBA00022777"/>
    </source>
</evidence>
<dbReference type="GO" id="GO:0005829">
    <property type="term" value="C:cytosol"/>
    <property type="evidence" value="ECO:0007669"/>
    <property type="project" value="TreeGrafter"/>
</dbReference>
<dbReference type="EMBL" id="FRCX01000023">
    <property type="protein sequence ID" value="SHN44545.1"/>
    <property type="molecule type" value="Genomic_DNA"/>
</dbReference>